<dbReference type="Gene3D" id="3.30.1150.10">
    <property type="match status" value="1"/>
</dbReference>
<dbReference type="EMBL" id="CP101717">
    <property type="protein sequence ID" value="WLD57292.1"/>
    <property type="molecule type" value="Genomic_DNA"/>
</dbReference>
<dbReference type="RefSeq" id="WP_304994579.1">
    <property type="nucleotide sequence ID" value="NZ_CP101717.1"/>
</dbReference>
<keyword evidence="2" id="KW-0812">Transmembrane</keyword>
<evidence type="ECO:0000313" key="6">
    <source>
        <dbReference type="EMBL" id="WLD57292.1"/>
    </source>
</evidence>
<feature type="coiled-coil region" evidence="5">
    <location>
        <begin position="7"/>
        <end position="37"/>
    </location>
</feature>
<dbReference type="SUPFAM" id="SSF74653">
    <property type="entry name" value="TolA/TonB C-terminal domain"/>
    <property type="match status" value="1"/>
</dbReference>
<keyword evidence="4" id="KW-0472">Membrane</keyword>
<dbReference type="Pfam" id="PF13103">
    <property type="entry name" value="TonB_2"/>
    <property type="match status" value="1"/>
</dbReference>
<keyword evidence="3" id="KW-1133">Transmembrane helix</keyword>
<gene>
    <name evidence="6" type="ORF">NFC81_11255</name>
</gene>
<dbReference type="InterPro" id="IPR006260">
    <property type="entry name" value="TonB/TolA_C"/>
</dbReference>
<keyword evidence="5" id="KW-0175">Coiled coil</keyword>
<evidence type="ECO:0000256" key="2">
    <source>
        <dbReference type="ARBA" id="ARBA00022692"/>
    </source>
</evidence>
<accession>A0AB38YD69</accession>
<evidence type="ECO:0000256" key="4">
    <source>
        <dbReference type="ARBA" id="ARBA00023136"/>
    </source>
</evidence>
<dbReference type="GO" id="GO:0016020">
    <property type="term" value="C:membrane"/>
    <property type="evidence" value="ECO:0007669"/>
    <property type="project" value="UniProtKB-SubCell"/>
</dbReference>
<sequence>MFESTMLSTLEADQQRAEAAAQQAEREQQAIATYEQLIGDTVRRLWNLPPNIDNSMRPTVQIQLLPTGELVAATIVRSSGNASLDRSVIQAIERAGRFRVPDDIRVFERSFRRFNMTFVPEV</sequence>
<evidence type="ECO:0000256" key="3">
    <source>
        <dbReference type="ARBA" id="ARBA00022989"/>
    </source>
</evidence>
<evidence type="ECO:0000256" key="5">
    <source>
        <dbReference type="SAM" id="Coils"/>
    </source>
</evidence>
<evidence type="ECO:0000256" key="1">
    <source>
        <dbReference type="ARBA" id="ARBA00004167"/>
    </source>
</evidence>
<dbReference type="NCBIfam" id="TIGR01352">
    <property type="entry name" value="tonB_Cterm"/>
    <property type="match status" value="1"/>
</dbReference>
<reference evidence="6" key="1">
    <citation type="submission" date="2022-07" db="EMBL/GenBank/DDBJ databases">
        <title>Complete genome sequence of Salinispirillum sp. LH10-3-1 capable of multiple carbohydrate inversion isolated from a soda lake.</title>
        <authorList>
            <person name="Liu J."/>
            <person name="Zhai Y."/>
            <person name="Zhang H."/>
            <person name="Yang H."/>
            <person name="Qu J."/>
            <person name="Li J."/>
        </authorList>
    </citation>
    <scope>NUCLEOTIDE SEQUENCE</scope>
    <source>
        <strain evidence="6">LH 10-3-1</strain>
    </source>
</reference>
<name>A0AB38YD69_9GAMM</name>
<comment type="subcellular location">
    <subcellularLocation>
        <location evidence="1">Membrane</location>
        <topology evidence="1">Single-pass membrane protein</topology>
    </subcellularLocation>
</comment>
<protein>
    <submittedName>
        <fullName evidence="6">TonB C-terminal domain-containing protein</fullName>
    </submittedName>
</protein>
<organism evidence="6">
    <name type="scientific">Salinispirillum sp. LH 10-3-1</name>
    <dbReference type="NCBI Taxonomy" id="2952525"/>
    <lineage>
        <taxon>Bacteria</taxon>
        <taxon>Pseudomonadati</taxon>
        <taxon>Pseudomonadota</taxon>
        <taxon>Gammaproteobacteria</taxon>
        <taxon>Oceanospirillales</taxon>
        <taxon>Saccharospirillaceae</taxon>
        <taxon>Salinispirillum</taxon>
    </lineage>
</organism>
<dbReference type="AlphaFoldDB" id="A0AB38YD69"/>
<proteinExistence type="predicted"/>